<name>A0ABY1Q0X2_9SPHN</name>
<keyword evidence="1" id="KW-0472">Membrane</keyword>
<protein>
    <submittedName>
        <fullName evidence="2">YnbE-like lipoprotein</fullName>
    </submittedName>
</protein>
<keyword evidence="1" id="KW-0812">Transmembrane</keyword>
<evidence type="ECO:0000313" key="3">
    <source>
        <dbReference type="Proteomes" id="UP001157910"/>
    </source>
</evidence>
<accession>A0ABY1Q0X2</accession>
<keyword evidence="1" id="KW-1133">Transmembrane helix</keyword>
<dbReference type="Pfam" id="PF13617">
    <property type="entry name" value="Lipoprotein_19"/>
    <property type="match status" value="1"/>
</dbReference>
<keyword evidence="3" id="KW-1185">Reference proteome</keyword>
<comment type="caution">
    <text evidence="2">The sequence shown here is derived from an EMBL/GenBank/DDBJ whole genome shotgun (WGS) entry which is preliminary data.</text>
</comment>
<evidence type="ECO:0000256" key="1">
    <source>
        <dbReference type="SAM" id="Phobius"/>
    </source>
</evidence>
<dbReference type="EMBL" id="FXUI01000001">
    <property type="protein sequence ID" value="SMP53958.1"/>
    <property type="molecule type" value="Genomic_DNA"/>
</dbReference>
<dbReference type="Proteomes" id="UP001157910">
    <property type="component" value="Unassembled WGS sequence"/>
</dbReference>
<feature type="transmembrane region" description="Helical" evidence="1">
    <location>
        <begin position="39"/>
        <end position="61"/>
    </location>
</feature>
<sequence>MTSPELTPRLSAAKCPAMNDGYYNQQHASTRSGRRAARAALTAATMIVVAAGMGGCIQVAAPDKPIVIELNINIRQEVVYRLAADAAKTVEQNEGIF</sequence>
<dbReference type="InterPro" id="IPR025985">
    <property type="entry name" value="YnbE"/>
</dbReference>
<organism evidence="2 3">
    <name type="scientific">Novosphingobium panipatense</name>
    <dbReference type="NCBI Taxonomy" id="428991"/>
    <lineage>
        <taxon>Bacteria</taxon>
        <taxon>Pseudomonadati</taxon>
        <taxon>Pseudomonadota</taxon>
        <taxon>Alphaproteobacteria</taxon>
        <taxon>Sphingomonadales</taxon>
        <taxon>Sphingomonadaceae</taxon>
        <taxon>Novosphingobium</taxon>
    </lineage>
</organism>
<evidence type="ECO:0000313" key="2">
    <source>
        <dbReference type="EMBL" id="SMP53958.1"/>
    </source>
</evidence>
<gene>
    <name evidence="2" type="ORF">SAMN06296065_101496</name>
</gene>
<proteinExistence type="predicted"/>
<reference evidence="2 3" key="1">
    <citation type="submission" date="2017-05" db="EMBL/GenBank/DDBJ databases">
        <authorList>
            <person name="Varghese N."/>
            <person name="Submissions S."/>
        </authorList>
    </citation>
    <scope>NUCLEOTIDE SEQUENCE [LARGE SCALE GENOMIC DNA]</scope>
    <source>
        <strain evidence="2 3">SM16</strain>
    </source>
</reference>